<comment type="caution">
    <text evidence="1">The sequence shown here is derived from an EMBL/GenBank/DDBJ whole genome shotgun (WGS) entry which is preliminary data.</text>
</comment>
<evidence type="ECO:0000313" key="1">
    <source>
        <dbReference type="EMBL" id="KAJ1165843.1"/>
    </source>
</evidence>
<accession>A0AAV7SP56</accession>
<protein>
    <submittedName>
        <fullName evidence="1">Uncharacterized protein</fullName>
    </submittedName>
</protein>
<keyword evidence="2" id="KW-1185">Reference proteome</keyword>
<evidence type="ECO:0000313" key="2">
    <source>
        <dbReference type="Proteomes" id="UP001066276"/>
    </source>
</evidence>
<organism evidence="1 2">
    <name type="scientific">Pleurodeles waltl</name>
    <name type="common">Iberian ribbed newt</name>
    <dbReference type="NCBI Taxonomy" id="8319"/>
    <lineage>
        <taxon>Eukaryota</taxon>
        <taxon>Metazoa</taxon>
        <taxon>Chordata</taxon>
        <taxon>Craniata</taxon>
        <taxon>Vertebrata</taxon>
        <taxon>Euteleostomi</taxon>
        <taxon>Amphibia</taxon>
        <taxon>Batrachia</taxon>
        <taxon>Caudata</taxon>
        <taxon>Salamandroidea</taxon>
        <taxon>Salamandridae</taxon>
        <taxon>Pleurodelinae</taxon>
        <taxon>Pleurodeles</taxon>
    </lineage>
</organism>
<name>A0AAV7SP56_PLEWA</name>
<dbReference type="Proteomes" id="UP001066276">
    <property type="component" value="Chromosome 4_2"/>
</dbReference>
<sequence length="105" mass="12101">MSRNKLQKLLRARRKGEYASLRLSDVVKSTGNASTRIFQLASGTRKSKYTQNQKHRKRTPGKIEGIIIKLNKRLTLIPSAKYLQNASEENPNVYDLFLLTLRTRL</sequence>
<dbReference type="EMBL" id="JANPWB010000008">
    <property type="protein sequence ID" value="KAJ1165843.1"/>
    <property type="molecule type" value="Genomic_DNA"/>
</dbReference>
<gene>
    <name evidence="1" type="ORF">NDU88_006260</name>
</gene>
<reference evidence="1" key="1">
    <citation type="journal article" date="2022" name="bioRxiv">
        <title>Sequencing and chromosome-scale assembly of the giantPleurodeles waltlgenome.</title>
        <authorList>
            <person name="Brown T."/>
            <person name="Elewa A."/>
            <person name="Iarovenko S."/>
            <person name="Subramanian E."/>
            <person name="Araus A.J."/>
            <person name="Petzold A."/>
            <person name="Susuki M."/>
            <person name="Suzuki K.-i.T."/>
            <person name="Hayashi T."/>
            <person name="Toyoda A."/>
            <person name="Oliveira C."/>
            <person name="Osipova E."/>
            <person name="Leigh N.D."/>
            <person name="Simon A."/>
            <person name="Yun M.H."/>
        </authorList>
    </citation>
    <scope>NUCLEOTIDE SEQUENCE</scope>
    <source>
        <strain evidence="1">20211129_DDA</strain>
        <tissue evidence="1">Liver</tissue>
    </source>
</reference>
<proteinExistence type="predicted"/>
<dbReference type="AlphaFoldDB" id="A0AAV7SP56"/>